<dbReference type="Proteomes" id="UP000277766">
    <property type="component" value="Unassembled WGS sequence"/>
</dbReference>
<name>A0A3S0IEW5_9DEIO</name>
<gene>
    <name evidence="1" type="ORF">EJ104_00495</name>
</gene>
<evidence type="ECO:0000313" key="1">
    <source>
        <dbReference type="EMBL" id="RTR30961.1"/>
    </source>
</evidence>
<sequence length="129" mass="14367">MPPSPPQKGVRGFDLDMHLTFAQPLPRAQALALVRALPGLTAEPYARPDQPGEVPSLRLTGPPPPWDELRPVLAGWLAGPVRVAEVGLRGYLRSAEGYTEWVPWRRNVILRRDNLSGVQLREGEKYVLE</sequence>
<accession>A0A3S0IEW5</accession>
<proteinExistence type="predicted"/>
<dbReference type="OrthoDB" id="69439at2"/>
<protein>
    <submittedName>
        <fullName evidence="1">Uncharacterized protein</fullName>
    </submittedName>
</protein>
<comment type="caution">
    <text evidence="1">The sequence shown here is derived from an EMBL/GenBank/DDBJ whole genome shotgun (WGS) entry which is preliminary data.</text>
</comment>
<dbReference type="AlphaFoldDB" id="A0A3S0IEW5"/>
<dbReference type="EMBL" id="RXPE01000001">
    <property type="protein sequence ID" value="RTR30961.1"/>
    <property type="molecule type" value="Genomic_DNA"/>
</dbReference>
<reference evidence="1 2" key="1">
    <citation type="submission" date="2018-12" db="EMBL/GenBank/DDBJ databases">
        <title>Deinococcus radiophilus ATCC 27603 genome sequencing and assembly.</title>
        <authorList>
            <person name="Maclea K.S."/>
            <person name="Maynard C.R."/>
        </authorList>
    </citation>
    <scope>NUCLEOTIDE SEQUENCE [LARGE SCALE GENOMIC DNA]</scope>
    <source>
        <strain evidence="1 2">ATCC 27603</strain>
    </source>
</reference>
<evidence type="ECO:0000313" key="2">
    <source>
        <dbReference type="Proteomes" id="UP000277766"/>
    </source>
</evidence>
<keyword evidence="2" id="KW-1185">Reference proteome</keyword>
<organism evidence="1 2">
    <name type="scientific">Deinococcus radiophilus</name>
    <dbReference type="NCBI Taxonomy" id="32062"/>
    <lineage>
        <taxon>Bacteria</taxon>
        <taxon>Thermotogati</taxon>
        <taxon>Deinococcota</taxon>
        <taxon>Deinococci</taxon>
        <taxon>Deinococcales</taxon>
        <taxon>Deinococcaceae</taxon>
        <taxon>Deinococcus</taxon>
    </lineage>
</organism>